<proteinExistence type="inferred from homology"/>
<organism evidence="6 7">
    <name type="scientific">Elysia crispata</name>
    <name type="common">lettuce slug</name>
    <dbReference type="NCBI Taxonomy" id="231223"/>
    <lineage>
        <taxon>Eukaryota</taxon>
        <taxon>Metazoa</taxon>
        <taxon>Spiralia</taxon>
        <taxon>Lophotrochozoa</taxon>
        <taxon>Mollusca</taxon>
        <taxon>Gastropoda</taxon>
        <taxon>Heterobranchia</taxon>
        <taxon>Euthyneura</taxon>
        <taxon>Panpulmonata</taxon>
        <taxon>Sacoglossa</taxon>
        <taxon>Placobranchoidea</taxon>
        <taxon>Plakobranchidae</taxon>
        <taxon>Elysia</taxon>
    </lineage>
</organism>
<dbReference type="AlphaFoldDB" id="A0AAE1AXU3"/>
<keyword evidence="7" id="KW-1185">Reference proteome</keyword>
<dbReference type="EMBL" id="JAWDGP010000969">
    <property type="protein sequence ID" value="KAK3795888.1"/>
    <property type="molecule type" value="Genomic_DNA"/>
</dbReference>
<accession>A0AAE1AXU3</accession>
<dbReference type="InterPro" id="IPR006703">
    <property type="entry name" value="G_AIG1"/>
</dbReference>
<comment type="caution">
    <text evidence="6">The sequence shown here is derived from an EMBL/GenBank/DDBJ whole genome shotgun (WGS) entry which is preliminary data.</text>
</comment>
<dbReference type="InterPro" id="IPR045058">
    <property type="entry name" value="GIMA/IAN/Toc"/>
</dbReference>
<dbReference type="PROSITE" id="PS51720">
    <property type="entry name" value="G_AIG1"/>
    <property type="match status" value="1"/>
</dbReference>
<reference evidence="6" key="1">
    <citation type="journal article" date="2023" name="G3 (Bethesda)">
        <title>A reference genome for the long-term kleptoplast-retaining sea slug Elysia crispata morphotype clarki.</title>
        <authorList>
            <person name="Eastman K.E."/>
            <person name="Pendleton A.L."/>
            <person name="Shaikh M.A."/>
            <person name="Suttiyut T."/>
            <person name="Ogas R."/>
            <person name="Tomko P."/>
            <person name="Gavelis G."/>
            <person name="Widhalm J.R."/>
            <person name="Wisecaver J.H."/>
        </authorList>
    </citation>
    <scope>NUCLEOTIDE SEQUENCE</scope>
    <source>
        <strain evidence="6">ECLA1</strain>
    </source>
</reference>
<evidence type="ECO:0000256" key="2">
    <source>
        <dbReference type="ARBA" id="ARBA00022741"/>
    </source>
</evidence>
<protein>
    <recommendedName>
        <fullName evidence="5">AIG1-type G domain-containing protein</fullName>
    </recommendedName>
</protein>
<dbReference type="Proteomes" id="UP001283361">
    <property type="component" value="Unassembled WGS sequence"/>
</dbReference>
<dbReference type="Pfam" id="PF04548">
    <property type="entry name" value="AIG1"/>
    <property type="match status" value="1"/>
</dbReference>
<dbReference type="Gene3D" id="3.40.50.300">
    <property type="entry name" value="P-loop containing nucleotide triphosphate hydrolases"/>
    <property type="match status" value="1"/>
</dbReference>
<dbReference type="InterPro" id="IPR027417">
    <property type="entry name" value="P-loop_NTPase"/>
</dbReference>
<evidence type="ECO:0000259" key="5">
    <source>
        <dbReference type="PROSITE" id="PS51720"/>
    </source>
</evidence>
<keyword evidence="3" id="KW-0342">GTP-binding</keyword>
<evidence type="ECO:0000313" key="6">
    <source>
        <dbReference type="EMBL" id="KAK3795888.1"/>
    </source>
</evidence>
<dbReference type="GO" id="GO:0005525">
    <property type="term" value="F:GTP binding"/>
    <property type="evidence" value="ECO:0007669"/>
    <property type="project" value="UniProtKB-KW"/>
</dbReference>
<evidence type="ECO:0000256" key="1">
    <source>
        <dbReference type="ARBA" id="ARBA00008535"/>
    </source>
</evidence>
<keyword evidence="4" id="KW-0175">Coiled coil</keyword>
<dbReference type="PANTHER" id="PTHR10903">
    <property type="entry name" value="GTPASE, IMAP FAMILY MEMBER-RELATED"/>
    <property type="match status" value="1"/>
</dbReference>
<sequence length="386" mass="44759">MNLELSFSLDVCFQMSSPDLDIMLLGKTGAGKSKTGNTILDRNAFKAVPTMHSVTIKSQKEITKLEDGRMLRVVDTPGVGDTRDTEEEGEQIFKTAIQEAVVSNPAGYHALIIVLRFGSRFTKDDIKTLQYMKGVFGQNFIERHCIVAMSHGDEFKYAQEDDSITVSFMEWCKQQDGPFQTIFEEVRERVVLFNNRGSSEEKSKQRRELVAMIDRLTVGGRRYTDAKFEKARVALERLKLENKISEITKEIQEEISLILLEKLRDQRNPNKGQLMDRINSMLVKIDQVETQNIELVKLRSIVSEIHLQVEHEIRSFQLREEIEKRRTLDQAMAKSKIMELEEEIIRIKEESEKRISEINKNYQKVRDEINRSWASSIWSSIKSVFW</sequence>
<feature type="coiled-coil region" evidence="4">
    <location>
        <begin position="230"/>
        <end position="257"/>
    </location>
</feature>
<comment type="similarity">
    <text evidence="1">Belongs to the TRAFAC class TrmE-Era-EngA-EngB-Septin-like GTPase superfamily. AIG1/Toc34/Toc159-like paraseptin GTPase family. IAN subfamily.</text>
</comment>
<feature type="coiled-coil region" evidence="4">
    <location>
        <begin position="330"/>
        <end position="368"/>
    </location>
</feature>
<dbReference type="SUPFAM" id="SSF52540">
    <property type="entry name" value="P-loop containing nucleoside triphosphate hydrolases"/>
    <property type="match status" value="1"/>
</dbReference>
<gene>
    <name evidence="6" type="ORF">RRG08_040684</name>
</gene>
<name>A0AAE1AXU3_9GAST</name>
<evidence type="ECO:0000256" key="3">
    <source>
        <dbReference type="ARBA" id="ARBA00023134"/>
    </source>
</evidence>
<feature type="domain" description="AIG1-type G" evidence="5">
    <location>
        <begin position="17"/>
        <end position="232"/>
    </location>
</feature>
<evidence type="ECO:0000256" key="4">
    <source>
        <dbReference type="SAM" id="Coils"/>
    </source>
</evidence>
<keyword evidence="2" id="KW-0547">Nucleotide-binding</keyword>
<evidence type="ECO:0000313" key="7">
    <source>
        <dbReference type="Proteomes" id="UP001283361"/>
    </source>
</evidence>
<dbReference type="PANTHER" id="PTHR10903:SF184">
    <property type="entry name" value="GTP-BINDING PROTEIN A"/>
    <property type="match status" value="1"/>
</dbReference>